<keyword evidence="3" id="KW-0479">Metal-binding</keyword>
<dbReference type="SUPFAM" id="SSF51905">
    <property type="entry name" value="FAD/NAD(P)-binding domain"/>
    <property type="match status" value="1"/>
</dbReference>
<dbReference type="Gene3D" id="3.50.50.60">
    <property type="entry name" value="FAD/NAD(P)-binding domain"/>
    <property type="match status" value="1"/>
</dbReference>
<dbReference type="SMART" id="SM00066">
    <property type="entry name" value="GAL4"/>
    <property type="match status" value="1"/>
</dbReference>
<dbReference type="VEuPathDB" id="FungiDB:FOXG_17579"/>
<accession>A0A2H3T1W1</accession>
<feature type="domain" description="Zn(2)-C6 fungal-type" evidence="8">
    <location>
        <begin position="54"/>
        <end position="83"/>
    </location>
</feature>
<feature type="region of interest" description="Disordered" evidence="7">
    <location>
        <begin position="238"/>
        <end position="274"/>
    </location>
</feature>
<dbReference type="EMBL" id="FMJY01000003">
    <property type="protein sequence ID" value="SCO82642.1"/>
    <property type="molecule type" value="Genomic_DNA"/>
</dbReference>
<feature type="compositionally biased region" description="Polar residues" evidence="7">
    <location>
        <begin position="209"/>
        <end position="218"/>
    </location>
</feature>
<dbReference type="CDD" id="cd12148">
    <property type="entry name" value="fungal_TF_MHR"/>
    <property type="match status" value="1"/>
</dbReference>
<proteinExistence type="predicted"/>
<dbReference type="InterPro" id="IPR050613">
    <property type="entry name" value="Sec_Metabolite_Reg"/>
</dbReference>
<dbReference type="VEuPathDB" id="FungiDB:FOZG_04419"/>
<evidence type="ECO:0000256" key="6">
    <source>
        <dbReference type="ARBA" id="ARBA00023242"/>
    </source>
</evidence>
<feature type="compositionally biased region" description="Low complexity" evidence="7">
    <location>
        <begin position="167"/>
        <end position="188"/>
    </location>
</feature>
<dbReference type="VEuPathDB" id="FungiDB:FOXG_17578"/>
<dbReference type="GO" id="GO:0071949">
    <property type="term" value="F:FAD binding"/>
    <property type="evidence" value="ECO:0007669"/>
    <property type="project" value="InterPro"/>
</dbReference>
<dbReference type="Pfam" id="PF01494">
    <property type="entry name" value="FAD_binding_3"/>
    <property type="match status" value="1"/>
</dbReference>
<name>A0A2H3T1W1_FUSOX</name>
<dbReference type="PRINTS" id="PR00420">
    <property type="entry name" value="RNGMNOXGNASE"/>
</dbReference>
<evidence type="ECO:0000256" key="1">
    <source>
        <dbReference type="ARBA" id="ARBA00004123"/>
    </source>
</evidence>
<dbReference type="VEuPathDB" id="FungiDB:FOMG_16840"/>
<dbReference type="VEuPathDB" id="FungiDB:FOC4_g10000981"/>
<dbReference type="VEuPathDB" id="FungiDB:HZS61_006183"/>
<evidence type="ECO:0000256" key="7">
    <source>
        <dbReference type="SAM" id="MobiDB-lite"/>
    </source>
</evidence>
<evidence type="ECO:0000259" key="8">
    <source>
        <dbReference type="PROSITE" id="PS50048"/>
    </source>
</evidence>
<feature type="region of interest" description="Disordered" evidence="7">
    <location>
        <begin position="133"/>
        <end position="224"/>
    </location>
</feature>
<dbReference type="SMART" id="SM00906">
    <property type="entry name" value="Fungal_trans"/>
    <property type="match status" value="1"/>
</dbReference>
<evidence type="ECO:0000313" key="10">
    <source>
        <dbReference type="Proteomes" id="UP000219369"/>
    </source>
</evidence>
<feature type="compositionally biased region" description="Polar residues" evidence="7">
    <location>
        <begin position="11"/>
        <end position="28"/>
    </location>
</feature>
<dbReference type="VEuPathDB" id="FungiDB:FOC4_g10000982"/>
<dbReference type="VEuPathDB" id="FungiDB:FOC1_g10001166"/>
<dbReference type="GO" id="GO:0003677">
    <property type="term" value="F:DNA binding"/>
    <property type="evidence" value="ECO:0007669"/>
    <property type="project" value="InterPro"/>
</dbReference>
<gene>
    <name evidence="9" type="ORF">FRV6_06855</name>
</gene>
<dbReference type="Proteomes" id="UP000219369">
    <property type="component" value="Unassembled WGS sequence"/>
</dbReference>
<dbReference type="Pfam" id="PF04082">
    <property type="entry name" value="Fungal_trans"/>
    <property type="match status" value="1"/>
</dbReference>
<dbReference type="Pfam" id="PF00172">
    <property type="entry name" value="Zn_clus"/>
    <property type="match status" value="1"/>
</dbReference>
<dbReference type="Pfam" id="PF13450">
    <property type="entry name" value="NAD_binding_8"/>
    <property type="match status" value="1"/>
</dbReference>
<dbReference type="CDD" id="cd00067">
    <property type="entry name" value="GAL4"/>
    <property type="match status" value="1"/>
</dbReference>
<dbReference type="PROSITE" id="PS00463">
    <property type="entry name" value="ZN2_CY6_FUNGAL_1"/>
    <property type="match status" value="1"/>
</dbReference>
<dbReference type="PANTHER" id="PTHR31001">
    <property type="entry name" value="UNCHARACTERIZED TRANSCRIPTIONAL REGULATORY PROTEIN"/>
    <property type="match status" value="1"/>
</dbReference>
<dbReference type="VEuPathDB" id="FungiDB:FOIG_13809"/>
<dbReference type="OrthoDB" id="16820at2759"/>
<dbReference type="VEuPathDB" id="FungiDB:FOMG_16841"/>
<dbReference type="SUPFAM" id="SSF57701">
    <property type="entry name" value="Zn2/Cys6 DNA-binding domain"/>
    <property type="match status" value="1"/>
</dbReference>
<dbReference type="AlphaFoldDB" id="A0A2H3T1W1"/>
<evidence type="ECO:0000256" key="4">
    <source>
        <dbReference type="ARBA" id="ARBA00022827"/>
    </source>
</evidence>
<evidence type="ECO:0000256" key="5">
    <source>
        <dbReference type="ARBA" id="ARBA00023002"/>
    </source>
</evidence>
<dbReference type="InterPro" id="IPR002938">
    <property type="entry name" value="FAD-bd"/>
</dbReference>
<comment type="subcellular location">
    <subcellularLocation>
        <location evidence="1">Nucleus</location>
    </subcellularLocation>
</comment>
<evidence type="ECO:0000313" key="9">
    <source>
        <dbReference type="EMBL" id="SCO82642.1"/>
    </source>
</evidence>
<dbReference type="InterPro" id="IPR007219">
    <property type="entry name" value="XnlR_reg_dom"/>
</dbReference>
<organism evidence="9 10">
    <name type="scientific">Fusarium oxysporum</name>
    <name type="common">Fusarium vascular wilt</name>
    <dbReference type="NCBI Taxonomy" id="5507"/>
    <lineage>
        <taxon>Eukaryota</taxon>
        <taxon>Fungi</taxon>
        <taxon>Dikarya</taxon>
        <taxon>Ascomycota</taxon>
        <taxon>Pezizomycotina</taxon>
        <taxon>Sordariomycetes</taxon>
        <taxon>Hypocreomycetidae</taxon>
        <taxon>Hypocreales</taxon>
        <taxon>Nectriaceae</taxon>
        <taxon>Fusarium</taxon>
        <taxon>Fusarium oxysporum species complex</taxon>
    </lineage>
</organism>
<protein>
    <recommendedName>
        <fullName evidence="8">Zn(2)-C6 fungal-type domain-containing protein</fullName>
    </recommendedName>
</protein>
<dbReference type="GO" id="GO:0005634">
    <property type="term" value="C:nucleus"/>
    <property type="evidence" value="ECO:0007669"/>
    <property type="project" value="UniProtKB-SubCell"/>
</dbReference>
<keyword evidence="6" id="KW-0539">Nucleus</keyword>
<sequence>MASLHNPPSQPTTSDQEMADSDTITSAWSLARDEQQPPQQRPQRDKQPKTPKRVCTACRRRKVGCDKKQPCQNCKKAGNDCLYPPSNDANAHQMIRDERLLEQLNRLEPMFKTLASYADRGMLPAVVGSMLPEAANNNHSSPTPPTPQHSAGSGSARDRPVYRPVGTQQTATQQTPSPPGQHSQPQGSELTGGEGQSKSSKGKGTPGSAWSSLGTSTGKLVKDDGRHRYVSGTFWESLHNEGDMNGMTTGDNEDEDDDDDDDDECDDDPPRPSLGSLQYALIFNNNFQQRASDSIHPPHSHRLQAWKLFKENVHPLATILHVPSVEPLVLQAMQNTQNLAPRIEGLLFVIYFGAVNSLSPDDCELQFGSPQSALLVGFRRGVDSALARSRMMETDDMLILQTFVVYLVILRSVDPTYSWNMTGLAVRLAQALGMHRDGRLLNLSPFDAEMRRRLWWGICILDTPASEEYSGSTGVLELSSFDSRPPLNVNDSDLHPDMTDDPAESQDLTDMSFTVARCWASSVWRTMIDTRRADPDSEKSFQLMTLAERQSWVDRKSQEISGRFSGDTNSRKSLHLLLSSFTGTIIKNLRFLALNPLEPGSQLDDDQRKRVLQDAIEFGAGFGGLAAAIELADRGFEVTVLEKYPDSSSQGDILDFFPNAGCIIHRWDDGKVGQEIHDTGCSLIQTMELCKYDGKLITNVPWARGSVEHNLTYAGHRGKIHSIILSYAKTLVQDIRIGVAVTDYLEEEDRAGVLISTGETLWADCVIAADGPRSIARQKVLKLDDQAKDGNKSGWSVFRSFFKTNETMLKHPGLKDLYHKDRDVLRVWMYDNLTLLAVVWNQGKDIAWVLIHPDDKESSESWSNVAEREHVAKWMKVFTAEDAQALFEVTPVGKTIDFKLVYRPTIDNWVSEGGRTILIGDAAHANLPTAGQGASQALEDAVTVAQCMEMSGGDVKLGLEAAQRIRYHRSNAVHKNGQTQRDAFYKIPWDDIEAAPEEWANKRFRKLKPWDPLQFAKEQFPKVAEDIKNGVKGHLDTVAVLPPKGGYW</sequence>
<keyword evidence="4" id="KW-0274">FAD</keyword>
<dbReference type="Gene3D" id="4.10.240.10">
    <property type="entry name" value="Zn(2)-C6 fungal-type DNA-binding domain"/>
    <property type="match status" value="1"/>
</dbReference>
<feature type="region of interest" description="Disordered" evidence="7">
    <location>
        <begin position="1"/>
        <end position="54"/>
    </location>
</feature>
<dbReference type="VEuPathDB" id="FungiDB:FOC1_g10001167"/>
<feature type="compositionally biased region" description="Low complexity" evidence="7">
    <location>
        <begin position="196"/>
        <end position="208"/>
    </location>
</feature>
<dbReference type="InterPro" id="IPR036864">
    <property type="entry name" value="Zn2-C6_fun-type_DNA-bd_sf"/>
</dbReference>
<dbReference type="PANTHER" id="PTHR31001:SF50">
    <property type="entry name" value="ZN(II)2CYS6 TRANSCRIPTION FACTOR (EUROFUNG)"/>
    <property type="match status" value="1"/>
</dbReference>
<dbReference type="VEuPathDB" id="FungiDB:FOZG_04418"/>
<keyword evidence="2" id="KW-0285">Flavoprotein</keyword>
<evidence type="ECO:0000256" key="2">
    <source>
        <dbReference type="ARBA" id="ARBA00022630"/>
    </source>
</evidence>
<dbReference type="VEuPathDB" id="FungiDB:FOIG_13808"/>
<evidence type="ECO:0000256" key="3">
    <source>
        <dbReference type="ARBA" id="ARBA00022723"/>
    </source>
</evidence>
<dbReference type="InterPro" id="IPR001138">
    <property type="entry name" value="Zn2Cys6_DnaBD"/>
</dbReference>
<dbReference type="InterPro" id="IPR036188">
    <property type="entry name" value="FAD/NAD-bd_sf"/>
</dbReference>
<dbReference type="GO" id="GO:0000981">
    <property type="term" value="F:DNA-binding transcription factor activity, RNA polymerase II-specific"/>
    <property type="evidence" value="ECO:0007669"/>
    <property type="project" value="InterPro"/>
</dbReference>
<dbReference type="PROSITE" id="PS50048">
    <property type="entry name" value="ZN2_CY6_FUNGAL_2"/>
    <property type="match status" value="1"/>
</dbReference>
<dbReference type="GO" id="GO:0006351">
    <property type="term" value="P:DNA-templated transcription"/>
    <property type="evidence" value="ECO:0007669"/>
    <property type="project" value="InterPro"/>
</dbReference>
<keyword evidence="5" id="KW-0560">Oxidoreductase</keyword>
<dbReference type="GO" id="GO:0008270">
    <property type="term" value="F:zinc ion binding"/>
    <property type="evidence" value="ECO:0007669"/>
    <property type="project" value="InterPro"/>
</dbReference>
<reference evidence="10" key="1">
    <citation type="submission" date="2016-09" db="EMBL/GenBank/DDBJ databases">
        <authorList>
            <person name="Guldener U."/>
        </authorList>
    </citation>
    <scope>NUCLEOTIDE SEQUENCE [LARGE SCALE GENOMIC DNA]</scope>
    <source>
        <strain evidence="10">V64-1</strain>
    </source>
</reference>
<feature type="compositionally biased region" description="Acidic residues" evidence="7">
    <location>
        <begin position="251"/>
        <end position="267"/>
    </location>
</feature>
<dbReference type="GO" id="GO:0016491">
    <property type="term" value="F:oxidoreductase activity"/>
    <property type="evidence" value="ECO:0007669"/>
    <property type="project" value="UniProtKB-KW"/>
</dbReference>
<dbReference type="VEuPathDB" id="FungiDB:FOIG_13807"/>